<dbReference type="PANTHER" id="PTHR24111:SF0">
    <property type="entry name" value="LEUCINE-RICH REPEAT-CONTAINING PROTEIN"/>
    <property type="match status" value="1"/>
</dbReference>
<keyword evidence="1" id="KW-0677">Repeat</keyword>
<feature type="non-terminal residue" evidence="2">
    <location>
        <position position="1"/>
    </location>
</feature>
<protein>
    <submittedName>
        <fullName evidence="2">Uncharacterized protein</fullName>
    </submittedName>
</protein>
<comment type="caution">
    <text evidence="2">The sequence shown here is derived from an EMBL/GenBank/DDBJ whole genome shotgun (WGS) entry which is preliminary data.</text>
</comment>
<dbReference type="Proteomes" id="UP000663881">
    <property type="component" value="Unassembled WGS sequence"/>
</dbReference>
<dbReference type="Pfam" id="PF13516">
    <property type="entry name" value="LRR_6"/>
    <property type="match status" value="2"/>
</dbReference>
<name>A0A820L7Y6_9BILA</name>
<evidence type="ECO:0000313" key="2">
    <source>
        <dbReference type="EMBL" id="CAF4356714.1"/>
    </source>
</evidence>
<dbReference type="AlphaFoldDB" id="A0A820L7Y6"/>
<dbReference type="InterPro" id="IPR032675">
    <property type="entry name" value="LRR_dom_sf"/>
</dbReference>
<dbReference type="EMBL" id="CAJOAY010022375">
    <property type="protein sequence ID" value="CAF4356714.1"/>
    <property type="molecule type" value="Genomic_DNA"/>
</dbReference>
<dbReference type="Gene3D" id="3.80.10.10">
    <property type="entry name" value="Ribonuclease Inhibitor"/>
    <property type="match status" value="1"/>
</dbReference>
<dbReference type="PANTHER" id="PTHR24111">
    <property type="entry name" value="LEUCINE-RICH REPEAT-CONTAINING PROTEIN 34"/>
    <property type="match status" value="1"/>
</dbReference>
<dbReference type="SUPFAM" id="SSF52047">
    <property type="entry name" value="RNI-like"/>
    <property type="match status" value="1"/>
</dbReference>
<evidence type="ECO:0000313" key="3">
    <source>
        <dbReference type="Proteomes" id="UP000663881"/>
    </source>
</evidence>
<reference evidence="2" key="1">
    <citation type="submission" date="2021-02" db="EMBL/GenBank/DDBJ databases">
        <authorList>
            <person name="Nowell W R."/>
        </authorList>
    </citation>
    <scope>NUCLEOTIDE SEQUENCE</scope>
</reference>
<dbReference type="SMART" id="SM00368">
    <property type="entry name" value="LRR_RI"/>
    <property type="match status" value="2"/>
</dbReference>
<sequence>HHLANALQHNKTLTTLNLYYNKIKALGAQHLANALQHNKTLTTLNLGRNEISASGARHLAAMLRNNKVNIISSTSISSTLFRIDT</sequence>
<organism evidence="2 3">
    <name type="scientific">Adineta steineri</name>
    <dbReference type="NCBI Taxonomy" id="433720"/>
    <lineage>
        <taxon>Eukaryota</taxon>
        <taxon>Metazoa</taxon>
        <taxon>Spiralia</taxon>
        <taxon>Gnathifera</taxon>
        <taxon>Rotifera</taxon>
        <taxon>Eurotatoria</taxon>
        <taxon>Bdelloidea</taxon>
        <taxon>Adinetida</taxon>
        <taxon>Adinetidae</taxon>
        <taxon>Adineta</taxon>
    </lineage>
</organism>
<proteinExistence type="predicted"/>
<gene>
    <name evidence="2" type="ORF">OKA104_LOCUS49100</name>
</gene>
<dbReference type="InterPro" id="IPR052201">
    <property type="entry name" value="LRR-containing_regulator"/>
</dbReference>
<dbReference type="InterPro" id="IPR001611">
    <property type="entry name" value="Leu-rich_rpt"/>
</dbReference>
<accession>A0A820L7Y6</accession>
<evidence type="ECO:0000256" key="1">
    <source>
        <dbReference type="ARBA" id="ARBA00022737"/>
    </source>
</evidence>